<reference evidence="4 5" key="1">
    <citation type="submission" date="2020-09" db="EMBL/GenBank/DDBJ databases">
        <authorList>
            <person name="Ashkenazy H."/>
        </authorList>
    </citation>
    <scope>NUCLEOTIDE SEQUENCE [LARGE SCALE GENOMIC DNA]</scope>
    <source>
        <strain evidence="5">cv. Cdm-0</strain>
    </source>
</reference>
<evidence type="ECO:0000256" key="1">
    <source>
        <dbReference type="SAM" id="MobiDB-lite"/>
    </source>
</evidence>
<dbReference type="EMBL" id="LR881466">
    <property type="protein sequence ID" value="CAD5313567.1"/>
    <property type="molecule type" value="Genomic_DNA"/>
</dbReference>
<gene>
    <name evidence="4" type="ORF">AT9943_LOCUS2060</name>
</gene>
<feature type="region of interest" description="Disordered" evidence="1">
    <location>
        <begin position="18"/>
        <end position="43"/>
    </location>
</feature>
<dbReference type="AlphaFoldDB" id="A0A7G2DW48"/>
<feature type="domain" description="DUF220" evidence="3">
    <location>
        <begin position="116"/>
        <end position="178"/>
    </location>
</feature>
<evidence type="ECO:0000313" key="4">
    <source>
        <dbReference type="EMBL" id="CAD5313567.1"/>
    </source>
</evidence>
<keyword evidence="2" id="KW-0812">Transmembrane</keyword>
<keyword evidence="2" id="KW-1133">Transmembrane helix</keyword>
<feature type="domain" description="DUF220" evidence="3">
    <location>
        <begin position="514"/>
        <end position="588"/>
    </location>
</feature>
<proteinExistence type="predicted"/>
<evidence type="ECO:0000313" key="5">
    <source>
        <dbReference type="Proteomes" id="UP000516314"/>
    </source>
</evidence>
<protein>
    <submittedName>
        <fullName evidence="4">(thale cress) hypothetical protein</fullName>
    </submittedName>
</protein>
<feature type="transmembrane region" description="Helical" evidence="2">
    <location>
        <begin position="184"/>
        <end position="205"/>
    </location>
</feature>
<feature type="domain" description="DUF220" evidence="3">
    <location>
        <begin position="734"/>
        <end position="789"/>
    </location>
</feature>
<dbReference type="InterPro" id="IPR003863">
    <property type="entry name" value="DUF220"/>
</dbReference>
<sequence>MSVFRRFVGWINQNLQQQPLKDESKKSENVDSNSASENDTNKREFYYDKAEAKKQGKIWRAAEKKKPWYDAPPKVKVTTKKGLCHMHIELTVGLPPEGVYDLFANPNDFPFFRIDNETGRELLGRYMKEKMKFMKYFEGKWKIEPLYVDSERLCKDRKPKSREEYKRCSGGEGKVASKVTMDQYFQPYFLLNLPPLSWFYLAYYGKAKYKKEKMMFMKLLEGCYKVERLYIDSKRKQIKKTFDEGWTEADCGGRESCILEIPFVFWSSPNKSNCRRQPKRSYGKKLLYIPLNDLKDDIPYPNSFSEAGKVLARRQELTKIMLLTSCFAVYVSIICRLHFQREMGVFPGLINQNTQQPPEVESKRSRNVKTKSVSDTYPENREELKKQLKLWRASDKKSPWYDYPPKVKVTNEKDLYHLNMKFTIGLPPEAVFDILTTYENPSYFTMMKKRQTLVFISYFLLLYCLICELIIAVLANVIFLMKEHVSSKVFSDLGPTEKHVRVEKAAPWRFLWWSGSIPVHLTFNESRKDFSTLYMIPKKNVMFMKTFYGKWQIEPCYVDNMRFCKPRLPKNREEYRQCTGGKGLIGSRVTLDQYFQPSSYLNLPPLSCWINQNVEEPPEAESKSPKSEAVWAVDTKYYDLDEVRREGEIWRAAEEKHPWYDAPAKVKVTTKNGLCHMNIEFKLGLPPEGVYEMFTNPNNYPVFKKDKAGRQRKQIKKGFEEKWTEADHGDGKRFAKYRTKNMMFLKVLKGSWKVVPDFVDQERLCKSRLPKSREEYKICSGGQGKVGSKVTMEQIFKPSPLLNLPPVSWIIRGITIKTTKILLEDIRKAGTTLRTV</sequence>
<evidence type="ECO:0000256" key="2">
    <source>
        <dbReference type="SAM" id="Phobius"/>
    </source>
</evidence>
<dbReference type="PANTHER" id="PTHR31385">
    <property type="entry name" value="PUTATIVE (DUF220)-RELATED"/>
    <property type="match status" value="1"/>
</dbReference>
<feature type="domain" description="DUF220" evidence="3">
    <location>
        <begin position="207"/>
        <end position="236"/>
    </location>
</feature>
<dbReference type="Pfam" id="PF02713">
    <property type="entry name" value="DUF220"/>
    <property type="match status" value="4"/>
</dbReference>
<accession>A0A7G2DW48</accession>
<evidence type="ECO:0000259" key="3">
    <source>
        <dbReference type="Pfam" id="PF02713"/>
    </source>
</evidence>
<feature type="transmembrane region" description="Helical" evidence="2">
    <location>
        <begin position="455"/>
        <end position="481"/>
    </location>
</feature>
<dbReference type="PANTHER" id="PTHR31385:SF3">
    <property type="entry name" value="F5O8.22 PROTEIN"/>
    <property type="match status" value="1"/>
</dbReference>
<organism evidence="4 5">
    <name type="scientific">Arabidopsis thaliana</name>
    <name type="common">Mouse-ear cress</name>
    <dbReference type="NCBI Taxonomy" id="3702"/>
    <lineage>
        <taxon>Eukaryota</taxon>
        <taxon>Viridiplantae</taxon>
        <taxon>Streptophyta</taxon>
        <taxon>Embryophyta</taxon>
        <taxon>Tracheophyta</taxon>
        <taxon>Spermatophyta</taxon>
        <taxon>Magnoliopsida</taxon>
        <taxon>eudicotyledons</taxon>
        <taxon>Gunneridae</taxon>
        <taxon>Pentapetalae</taxon>
        <taxon>rosids</taxon>
        <taxon>malvids</taxon>
        <taxon>Brassicales</taxon>
        <taxon>Brassicaceae</taxon>
        <taxon>Camelineae</taxon>
        <taxon>Arabidopsis</taxon>
    </lineage>
</organism>
<name>A0A7G2DW48_ARATH</name>
<dbReference type="Proteomes" id="UP000516314">
    <property type="component" value="Chromosome 1"/>
</dbReference>
<feature type="compositionally biased region" description="Basic and acidic residues" evidence="1">
    <location>
        <begin position="20"/>
        <end position="29"/>
    </location>
</feature>
<keyword evidence="2" id="KW-0472">Membrane</keyword>
<feature type="region of interest" description="Disordered" evidence="1">
    <location>
        <begin position="352"/>
        <end position="375"/>
    </location>
</feature>